<feature type="transmembrane region" description="Helical" evidence="7">
    <location>
        <begin position="234"/>
        <end position="267"/>
    </location>
</feature>
<dbReference type="GO" id="GO:0019842">
    <property type="term" value="F:vitamin binding"/>
    <property type="evidence" value="ECO:0007669"/>
    <property type="project" value="TreeGrafter"/>
</dbReference>
<dbReference type="Pfam" id="PF05090">
    <property type="entry name" value="HTTM"/>
    <property type="match status" value="1"/>
</dbReference>
<evidence type="ECO:0000256" key="6">
    <source>
        <dbReference type="ARBA" id="ARBA00023239"/>
    </source>
</evidence>
<evidence type="ECO:0000259" key="8">
    <source>
        <dbReference type="SMART" id="SM00752"/>
    </source>
</evidence>
<gene>
    <name evidence="9" type="ORF">MQE35_01550</name>
</gene>
<evidence type="ECO:0000313" key="10">
    <source>
        <dbReference type="Proteomes" id="UP000831290"/>
    </source>
</evidence>
<dbReference type="InterPro" id="IPR007782">
    <property type="entry name" value="VKG_COase"/>
</dbReference>
<evidence type="ECO:0000256" key="7">
    <source>
        <dbReference type="SAM" id="Phobius"/>
    </source>
</evidence>
<dbReference type="PANTHER" id="PTHR12639">
    <property type="entry name" value="VITAMIN K-DEPENDENT GAMMA-CARBOXYLASE"/>
    <property type="match status" value="1"/>
</dbReference>
<dbReference type="RefSeq" id="WP_255843874.1">
    <property type="nucleotide sequence ID" value="NZ_CP094358.1"/>
</dbReference>
<evidence type="ECO:0000256" key="3">
    <source>
        <dbReference type="ARBA" id="ARBA00022989"/>
    </source>
</evidence>
<evidence type="ECO:0000256" key="1">
    <source>
        <dbReference type="ARBA" id="ARBA00004127"/>
    </source>
</evidence>
<dbReference type="GO" id="GO:0012505">
    <property type="term" value="C:endomembrane system"/>
    <property type="evidence" value="ECO:0007669"/>
    <property type="project" value="UniProtKB-SubCell"/>
</dbReference>
<feature type="domain" description="HTTM-like" evidence="8">
    <location>
        <begin position="10"/>
        <end position="271"/>
    </location>
</feature>
<reference evidence="9" key="1">
    <citation type="submission" date="2022-03" db="EMBL/GenBank/DDBJ databases">
        <title>Description of Abyssus ytuae gen. nov., sp. nov., a novel member of the family Flavobacteriaceae isolated from the sediment of Mariana Trench.</title>
        <authorList>
            <person name="Zhang J."/>
            <person name="Xu X."/>
        </authorList>
    </citation>
    <scope>NUCLEOTIDE SEQUENCE</scope>
    <source>
        <strain evidence="9">MT3330</strain>
    </source>
</reference>
<keyword evidence="10" id="KW-1185">Reference proteome</keyword>
<keyword evidence="6" id="KW-0456">Lyase</keyword>
<dbReference type="InterPro" id="IPR053934">
    <property type="entry name" value="HTTM_dom"/>
</dbReference>
<dbReference type="KEGG" id="fbm:MQE35_01550"/>
<keyword evidence="2 7" id="KW-0812">Transmembrane</keyword>
<keyword evidence="5" id="KW-1015">Disulfide bond</keyword>
<dbReference type="Pfam" id="PF22777">
    <property type="entry name" value="VKGC_lumenal_dom"/>
    <property type="match status" value="1"/>
</dbReference>
<feature type="transmembrane region" description="Helical" evidence="7">
    <location>
        <begin position="116"/>
        <end position="137"/>
    </location>
</feature>
<dbReference type="AlphaFoldDB" id="A0A9E7CTF1"/>
<sequence length="443" mass="52565">MIKFFKHHTLHPLHILPLAIYRMAFGFLMFFSQIRFIYKGWVEDCYLNPEFHFTYTGFEWIKPFESPALMYGMVILCACMALFIALGFLYRISTILFFISFTYLELIEKAWYLNHYYFVSLVAFLLCLVPANANFSLDARLFPAIKKELIPSWGINIFKLQISIVYFFAGLAKIKTDWLLHALPLKIWLKTKADIPVIGHLLQYDITAYFFSWFGLVYDLSVAFFLWNKKTRPYALIAVLLFHSMTALLFNIGMFPWVMIMGSLIFVTKDEWNNILQKFNLKIKPATYQPVNSISAWKTFILSAFFIIQLYLPLRHYFYNENMMWTERFFRFGWNVMLMEKNGFCEFTVVNAENGKKWKEYPSTFLTTIQEKQMSFQPDMIWQYAHYLKEKYNKEGIKNCKVYVLSRVSLNGRPSQLFINPETDIASLKNVNEIYDEVTEMKN</sequence>
<evidence type="ECO:0000313" key="9">
    <source>
        <dbReference type="EMBL" id="UOB17996.1"/>
    </source>
</evidence>
<keyword evidence="3 7" id="KW-1133">Transmembrane helix</keyword>
<feature type="transmembrane region" description="Helical" evidence="7">
    <location>
        <begin position="294"/>
        <end position="314"/>
    </location>
</feature>
<evidence type="ECO:0000256" key="5">
    <source>
        <dbReference type="ARBA" id="ARBA00023157"/>
    </source>
</evidence>
<feature type="transmembrane region" description="Helical" evidence="7">
    <location>
        <begin position="206"/>
        <end position="227"/>
    </location>
</feature>
<dbReference type="PANTHER" id="PTHR12639:SF7">
    <property type="entry name" value="HTTM DOMAIN-CONTAINING PROTEIN"/>
    <property type="match status" value="1"/>
</dbReference>
<dbReference type="GO" id="GO:0008488">
    <property type="term" value="F:gamma-glutamyl carboxylase activity"/>
    <property type="evidence" value="ECO:0007669"/>
    <property type="project" value="InterPro"/>
</dbReference>
<evidence type="ECO:0000256" key="2">
    <source>
        <dbReference type="ARBA" id="ARBA00022692"/>
    </source>
</evidence>
<dbReference type="InterPro" id="IPR053935">
    <property type="entry name" value="VKGC_lumenal_dom"/>
</dbReference>
<organism evidence="9 10">
    <name type="scientific">Abyssalbus ytuae</name>
    <dbReference type="NCBI Taxonomy" id="2926907"/>
    <lineage>
        <taxon>Bacteria</taxon>
        <taxon>Pseudomonadati</taxon>
        <taxon>Bacteroidota</taxon>
        <taxon>Flavobacteriia</taxon>
        <taxon>Flavobacteriales</taxon>
        <taxon>Flavobacteriaceae</taxon>
        <taxon>Abyssalbus</taxon>
    </lineage>
</organism>
<dbReference type="InterPro" id="IPR011020">
    <property type="entry name" value="HTTM-like"/>
</dbReference>
<dbReference type="SMART" id="SM00752">
    <property type="entry name" value="HTTM"/>
    <property type="match status" value="1"/>
</dbReference>
<feature type="transmembrane region" description="Helical" evidence="7">
    <location>
        <begin position="71"/>
        <end position="104"/>
    </location>
</feature>
<comment type="subcellular location">
    <subcellularLocation>
        <location evidence="1">Endomembrane system</location>
        <topology evidence="1">Multi-pass membrane protein</topology>
    </subcellularLocation>
</comment>
<dbReference type="Proteomes" id="UP000831290">
    <property type="component" value="Chromosome"/>
</dbReference>
<evidence type="ECO:0000256" key="4">
    <source>
        <dbReference type="ARBA" id="ARBA00023136"/>
    </source>
</evidence>
<protein>
    <submittedName>
        <fullName evidence="9">HTTM domain-containing protein</fullName>
    </submittedName>
</protein>
<name>A0A9E7CTF1_9FLAO</name>
<proteinExistence type="predicted"/>
<feature type="transmembrane region" description="Helical" evidence="7">
    <location>
        <begin position="12"/>
        <end position="31"/>
    </location>
</feature>
<dbReference type="EMBL" id="CP094358">
    <property type="protein sequence ID" value="UOB17996.1"/>
    <property type="molecule type" value="Genomic_DNA"/>
</dbReference>
<keyword evidence="4 7" id="KW-0472">Membrane</keyword>
<accession>A0A9E7CTF1</accession>